<dbReference type="SUPFAM" id="SSF88713">
    <property type="entry name" value="Glycoside hydrolase/deacetylase"/>
    <property type="match status" value="1"/>
</dbReference>
<feature type="signal peptide" evidence="4">
    <location>
        <begin position="1"/>
        <end position="31"/>
    </location>
</feature>
<dbReference type="InterPro" id="IPR011330">
    <property type="entry name" value="Glyco_hydro/deAcase_b/a-brl"/>
</dbReference>
<evidence type="ECO:0000256" key="2">
    <source>
        <dbReference type="ARBA" id="ARBA00022729"/>
    </source>
</evidence>
<dbReference type="InterPro" id="IPR002509">
    <property type="entry name" value="NODB_dom"/>
</dbReference>
<reference evidence="6 7" key="1">
    <citation type="submission" date="2023-03" db="EMBL/GenBank/DDBJ databases">
        <title>Draft genome sequence of Thalassotalea eurytherma JCM 18482T.</title>
        <authorList>
            <person name="Sawabe T."/>
        </authorList>
    </citation>
    <scope>NUCLEOTIDE SEQUENCE [LARGE SCALE GENOMIC DNA]</scope>
    <source>
        <strain evidence="6 7">JCM 18482</strain>
    </source>
</reference>
<organism evidence="6 7">
    <name type="scientific">Thalassotalea eurytherma</name>
    <dbReference type="NCBI Taxonomy" id="1144278"/>
    <lineage>
        <taxon>Bacteria</taxon>
        <taxon>Pseudomonadati</taxon>
        <taxon>Pseudomonadota</taxon>
        <taxon>Gammaproteobacteria</taxon>
        <taxon>Alteromonadales</taxon>
        <taxon>Colwelliaceae</taxon>
        <taxon>Thalassotalea</taxon>
    </lineage>
</organism>
<evidence type="ECO:0000259" key="5">
    <source>
        <dbReference type="PROSITE" id="PS51677"/>
    </source>
</evidence>
<proteinExistence type="predicted"/>
<comment type="caution">
    <text evidence="6">The sequence shown here is derived from an EMBL/GenBank/DDBJ whole genome shotgun (WGS) entry which is preliminary data.</text>
</comment>
<protein>
    <submittedName>
        <fullName evidence="6">Polysaccharide deacetylase</fullName>
    </submittedName>
</protein>
<evidence type="ECO:0000313" key="6">
    <source>
        <dbReference type="EMBL" id="GLX80752.1"/>
    </source>
</evidence>
<sequence>MQRLTTIHKSFYTFFLFLCVVSLLSISRSQAAVVLQYHHVSTETPKITSIAPEQFTAHLNLLKEKQYQVISLPELMNKVAKGHNVINHVAITFDDGYKNLLAHAVPELERFGFPYTIFVNPAVIDEKNASSLTWQQLKALTEHGATIANHGMTHDSLARIPTGTSMTQWVEMQGKKIEQAEARIKEKTEQNVRLYAYPYGEYTPEMQSWLRENNFIAFTQQSGAVGNFTDTSIVPRFPVSQPYDKLSSLSDKLNTLAFDLEPVEQSKVTVVNHGATNELVLKVNNLDFYPKLLACYVSGLGKQEVTWLDETTFKVSLSDGLKPGRQRCNCTAPSISKPSRYYWYSKPWFVMKEDGQWFPL</sequence>
<dbReference type="EMBL" id="BSSU01000001">
    <property type="protein sequence ID" value="GLX80752.1"/>
    <property type="molecule type" value="Genomic_DNA"/>
</dbReference>
<dbReference type="Gene3D" id="3.20.20.370">
    <property type="entry name" value="Glycoside hydrolase/deacetylase"/>
    <property type="match status" value="1"/>
</dbReference>
<gene>
    <name evidence="6" type="ORF">theurythT_02040</name>
</gene>
<feature type="domain" description="NodB homology" evidence="5">
    <location>
        <begin position="87"/>
        <end position="289"/>
    </location>
</feature>
<feature type="coiled-coil region" evidence="3">
    <location>
        <begin position="170"/>
        <end position="197"/>
    </location>
</feature>
<accession>A0ABQ6GZJ1</accession>
<dbReference type="Proteomes" id="UP001157133">
    <property type="component" value="Unassembled WGS sequence"/>
</dbReference>
<evidence type="ECO:0000256" key="3">
    <source>
        <dbReference type="SAM" id="Coils"/>
    </source>
</evidence>
<name>A0ABQ6GZJ1_9GAMM</name>
<evidence type="ECO:0000256" key="4">
    <source>
        <dbReference type="SAM" id="SignalP"/>
    </source>
</evidence>
<dbReference type="InterPro" id="IPR051398">
    <property type="entry name" value="Polysacch_Deacetylase"/>
</dbReference>
<dbReference type="CDD" id="cd10973">
    <property type="entry name" value="CE4_DAC_u4_5s"/>
    <property type="match status" value="1"/>
</dbReference>
<dbReference type="PANTHER" id="PTHR34216:SF3">
    <property type="entry name" value="POLY-BETA-1,6-N-ACETYL-D-GLUCOSAMINE N-DEACETYLASE"/>
    <property type="match status" value="1"/>
</dbReference>
<keyword evidence="7" id="KW-1185">Reference proteome</keyword>
<evidence type="ECO:0000313" key="7">
    <source>
        <dbReference type="Proteomes" id="UP001157133"/>
    </source>
</evidence>
<dbReference type="Pfam" id="PF01522">
    <property type="entry name" value="Polysacc_deac_1"/>
    <property type="match status" value="1"/>
</dbReference>
<dbReference type="PANTHER" id="PTHR34216">
    <property type="match status" value="1"/>
</dbReference>
<dbReference type="PROSITE" id="PS51677">
    <property type="entry name" value="NODB"/>
    <property type="match status" value="1"/>
</dbReference>
<keyword evidence="3" id="KW-0175">Coiled coil</keyword>
<feature type="chain" id="PRO_5045905915" evidence="4">
    <location>
        <begin position="32"/>
        <end position="360"/>
    </location>
</feature>
<evidence type="ECO:0000256" key="1">
    <source>
        <dbReference type="ARBA" id="ARBA00004613"/>
    </source>
</evidence>
<comment type="subcellular location">
    <subcellularLocation>
        <location evidence="1">Secreted</location>
    </subcellularLocation>
</comment>
<keyword evidence="2 4" id="KW-0732">Signal</keyword>